<evidence type="ECO:0000256" key="1">
    <source>
        <dbReference type="SAM" id="MobiDB-lite"/>
    </source>
</evidence>
<gene>
    <name evidence="2" type="ORF">CMQ_5096</name>
</gene>
<dbReference type="GeneID" id="25978380"/>
<evidence type="ECO:0000313" key="3">
    <source>
        <dbReference type="Proteomes" id="UP000007796"/>
    </source>
</evidence>
<dbReference type="Proteomes" id="UP000007796">
    <property type="component" value="Unassembled WGS sequence"/>
</dbReference>
<dbReference type="AlphaFoldDB" id="F0XBL5"/>
<dbReference type="OrthoDB" id="5863171at2759"/>
<accession>F0XBL5</accession>
<reference evidence="2 3" key="1">
    <citation type="journal article" date="2011" name="Proc. Natl. Acad. Sci. U.S.A.">
        <title>Genome and transcriptome analyses of the mountain pine beetle-fungal symbiont Grosmannia clavigera, a lodgepole pine pathogen.</title>
        <authorList>
            <person name="DiGuistini S."/>
            <person name="Wang Y."/>
            <person name="Liao N.Y."/>
            <person name="Taylor G."/>
            <person name="Tanguay P."/>
            <person name="Feau N."/>
            <person name="Henrissat B."/>
            <person name="Chan S.K."/>
            <person name="Hesse-Orce U."/>
            <person name="Alamouti S.M."/>
            <person name="Tsui C.K.M."/>
            <person name="Docking R.T."/>
            <person name="Levasseur A."/>
            <person name="Haridas S."/>
            <person name="Robertson G."/>
            <person name="Birol I."/>
            <person name="Holt R.A."/>
            <person name="Marra M.A."/>
            <person name="Hamelin R.C."/>
            <person name="Hirst M."/>
            <person name="Jones S.J.M."/>
            <person name="Bohlmann J."/>
            <person name="Breuil C."/>
        </authorList>
    </citation>
    <scope>NUCLEOTIDE SEQUENCE [LARGE SCALE GENOMIC DNA]</scope>
    <source>
        <strain evidence="3">kw1407 / UAMH 11150</strain>
    </source>
</reference>
<name>F0XBL5_GROCL</name>
<evidence type="ECO:0000313" key="2">
    <source>
        <dbReference type="EMBL" id="EFX04834.1"/>
    </source>
</evidence>
<protein>
    <submittedName>
        <fullName evidence="2">Uncharacterized protein</fullName>
    </submittedName>
</protein>
<sequence>MPVSTSNHSLLPIASPSRWLPSRSTSAASVSFLATSFDTPVAITPTPRQTAPTAHLEEHPSDFGLLRAVRHSTKVDGRAASGETMPKPLGSDKPEWL</sequence>
<dbReference type="HOGENOM" id="CLU_2346905_0_0_1"/>
<proteinExistence type="predicted"/>
<dbReference type="EMBL" id="GL629756">
    <property type="protein sequence ID" value="EFX04834.1"/>
    <property type="molecule type" value="Genomic_DNA"/>
</dbReference>
<feature type="region of interest" description="Disordered" evidence="1">
    <location>
        <begin position="74"/>
        <end position="97"/>
    </location>
</feature>
<feature type="region of interest" description="Disordered" evidence="1">
    <location>
        <begin position="1"/>
        <end position="22"/>
    </location>
</feature>
<organism evidence="3">
    <name type="scientific">Grosmannia clavigera (strain kw1407 / UAMH 11150)</name>
    <name type="common">Blue stain fungus</name>
    <name type="synonym">Graphiocladiella clavigera</name>
    <dbReference type="NCBI Taxonomy" id="655863"/>
    <lineage>
        <taxon>Eukaryota</taxon>
        <taxon>Fungi</taxon>
        <taxon>Dikarya</taxon>
        <taxon>Ascomycota</taxon>
        <taxon>Pezizomycotina</taxon>
        <taxon>Sordariomycetes</taxon>
        <taxon>Sordariomycetidae</taxon>
        <taxon>Ophiostomatales</taxon>
        <taxon>Ophiostomataceae</taxon>
        <taxon>Leptographium</taxon>
    </lineage>
</organism>
<keyword evidence="3" id="KW-1185">Reference proteome</keyword>
<dbReference type="RefSeq" id="XP_014174316.1">
    <property type="nucleotide sequence ID" value="XM_014318841.1"/>
</dbReference>
<dbReference type="InParanoid" id="F0XBL5"/>